<protein>
    <recommendedName>
        <fullName evidence="13">Cytochrome c oxidase polypeptide VIa</fullName>
    </recommendedName>
</protein>
<evidence type="ECO:0000256" key="5">
    <source>
        <dbReference type="ARBA" id="ARBA00022792"/>
    </source>
</evidence>
<keyword evidence="4" id="KW-0812">Transmembrane</keyword>
<dbReference type="SUPFAM" id="SSF81411">
    <property type="entry name" value="Mitochondrial cytochrome c oxidase subunit VIa"/>
    <property type="match status" value="1"/>
</dbReference>
<gene>
    <name evidence="11" type="ORF">SNE40_003606</name>
</gene>
<sequence>MASKLSVVFRRFASSSPAGPSAVAGEHSGGAQKWKMLTVLVALPSVGVAYVNAFVFGDHHEEPPEFHKYEHLRTRTKPFPWGDGNHTLFHNKHATPLPDGYEE</sequence>
<evidence type="ECO:0000256" key="1">
    <source>
        <dbReference type="ARBA" id="ARBA00004434"/>
    </source>
</evidence>
<dbReference type="InterPro" id="IPR036418">
    <property type="entry name" value="Cyt_c_oxidase_su6a_sf"/>
</dbReference>
<dbReference type="GO" id="GO:0005743">
    <property type="term" value="C:mitochondrial inner membrane"/>
    <property type="evidence" value="ECO:0007669"/>
    <property type="project" value="UniProtKB-SubCell"/>
</dbReference>
<comment type="subcellular location">
    <subcellularLocation>
        <location evidence="1">Mitochondrion inner membrane</location>
        <topology evidence="1">Single-pass membrane protein</topology>
    </subcellularLocation>
</comment>
<dbReference type="Gene3D" id="4.10.95.10">
    <property type="entry name" value="Cytochrome c oxidase, subunit VIa"/>
    <property type="match status" value="1"/>
</dbReference>
<name>A0AAN8K872_PATCE</name>
<keyword evidence="12" id="KW-1185">Reference proteome</keyword>
<keyword evidence="5" id="KW-0999">Mitochondrion inner membrane</keyword>
<dbReference type="GO" id="GO:0030234">
    <property type="term" value="F:enzyme regulator activity"/>
    <property type="evidence" value="ECO:0007669"/>
    <property type="project" value="TreeGrafter"/>
</dbReference>
<evidence type="ECO:0000256" key="7">
    <source>
        <dbReference type="ARBA" id="ARBA00022989"/>
    </source>
</evidence>
<dbReference type="Proteomes" id="UP001347796">
    <property type="component" value="Unassembled WGS sequence"/>
</dbReference>
<evidence type="ECO:0000313" key="12">
    <source>
        <dbReference type="Proteomes" id="UP001347796"/>
    </source>
</evidence>
<comment type="similarity">
    <text evidence="3 10">Belongs to the cytochrome c oxidase subunit 6A family.</text>
</comment>
<comment type="caution">
    <text evidence="11">The sequence shown here is derived from an EMBL/GenBank/DDBJ whole genome shotgun (WGS) entry which is preliminary data.</text>
</comment>
<dbReference type="PIRSF" id="PIRSF000277">
    <property type="entry name" value="COX6A1"/>
    <property type="match status" value="1"/>
</dbReference>
<evidence type="ECO:0008006" key="13">
    <source>
        <dbReference type="Google" id="ProtNLM"/>
    </source>
</evidence>
<evidence type="ECO:0000256" key="8">
    <source>
        <dbReference type="ARBA" id="ARBA00023128"/>
    </source>
</evidence>
<evidence type="ECO:0000313" key="11">
    <source>
        <dbReference type="EMBL" id="KAK6192061.1"/>
    </source>
</evidence>
<dbReference type="PANTHER" id="PTHR11504">
    <property type="entry name" value="CYTOCHROME C OXIDASE POLYPEPTIDE VIA"/>
    <property type="match status" value="1"/>
</dbReference>
<keyword evidence="6" id="KW-0809">Transit peptide</keyword>
<dbReference type="InterPro" id="IPR001349">
    <property type="entry name" value="Cyt_c_oxidase_su6a"/>
</dbReference>
<reference evidence="11 12" key="1">
    <citation type="submission" date="2024-01" db="EMBL/GenBank/DDBJ databases">
        <title>The genome of the rayed Mediterranean limpet Patella caerulea (Linnaeus, 1758).</title>
        <authorList>
            <person name="Anh-Thu Weber A."/>
            <person name="Halstead-Nussloch G."/>
        </authorList>
    </citation>
    <scope>NUCLEOTIDE SEQUENCE [LARGE SCALE GENOMIC DNA]</scope>
    <source>
        <strain evidence="11">AATW-2023a</strain>
        <tissue evidence="11">Whole specimen</tissue>
    </source>
</reference>
<dbReference type="PANTHER" id="PTHR11504:SF0">
    <property type="entry name" value="CYTOCHROME C OXIDASE SUBUNIT"/>
    <property type="match status" value="1"/>
</dbReference>
<proteinExistence type="inferred from homology"/>
<dbReference type="Pfam" id="PF02046">
    <property type="entry name" value="COX6A"/>
    <property type="match status" value="1"/>
</dbReference>
<keyword evidence="7" id="KW-1133">Transmembrane helix</keyword>
<organism evidence="11 12">
    <name type="scientific">Patella caerulea</name>
    <name type="common">Rayed Mediterranean limpet</name>
    <dbReference type="NCBI Taxonomy" id="87958"/>
    <lineage>
        <taxon>Eukaryota</taxon>
        <taxon>Metazoa</taxon>
        <taxon>Spiralia</taxon>
        <taxon>Lophotrochozoa</taxon>
        <taxon>Mollusca</taxon>
        <taxon>Gastropoda</taxon>
        <taxon>Patellogastropoda</taxon>
        <taxon>Patelloidea</taxon>
        <taxon>Patellidae</taxon>
        <taxon>Patella</taxon>
    </lineage>
</organism>
<comment type="pathway">
    <text evidence="2">Energy metabolism; oxidative phosphorylation.</text>
</comment>
<dbReference type="EMBL" id="JAZGQO010000002">
    <property type="protein sequence ID" value="KAK6192061.1"/>
    <property type="molecule type" value="Genomic_DNA"/>
</dbReference>
<evidence type="ECO:0000256" key="4">
    <source>
        <dbReference type="ARBA" id="ARBA00022692"/>
    </source>
</evidence>
<evidence type="ECO:0000256" key="2">
    <source>
        <dbReference type="ARBA" id="ARBA00004673"/>
    </source>
</evidence>
<dbReference type="FunFam" id="4.10.95.10:FF:000001">
    <property type="entry name" value="Cytochrome c oxidase subunit 6A, mitochondrial"/>
    <property type="match status" value="1"/>
</dbReference>
<dbReference type="GO" id="GO:0006123">
    <property type="term" value="P:mitochondrial electron transport, cytochrome c to oxygen"/>
    <property type="evidence" value="ECO:0007669"/>
    <property type="project" value="TreeGrafter"/>
</dbReference>
<evidence type="ECO:0000256" key="3">
    <source>
        <dbReference type="ARBA" id="ARBA00005553"/>
    </source>
</evidence>
<keyword evidence="9" id="KW-0472">Membrane</keyword>
<evidence type="ECO:0000256" key="6">
    <source>
        <dbReference type="ARBA" id="ARBA00022946"/>
    </source>
</evidence>
<accession>A0AAN8K872</accession>
<evidence type="ECO:0000256" key="9">
    <source>
        <dbReference type="ARBA" id="ARBA00023136"/>
    </source>
</evidence>
<evidence type="ECO:0000256" key="10">
    <source>
        <dbReference type="RuleBase" id="RU004396"/>
    </source>
</evidence>
<keyword evidence="8" id="KW-0496">Mitochondrion</keyword>
<dbReference type="AlphaFoldDB" id="A0AAN8K872"/>